<dbReference type="Pfam" id="PF00481">
    <property type="entry name" value="PP2C"/>
    <property type="match status" value="1"/>
</dbReference>
<evidence type="ECO:0000259" key="4">
    <source>
        <dbReference type="Pfam" id="PF00481"/>
    </source>
</evidence>
<dbReference type="Proteomes" id="UP000479710">
    <property type="component" value="Unassembled WGS sequence"/>
</dbReference>
<evidence type="ECO:0000256" key="3">
    <source>
        <dbReference type="ARBA" id="ARBA00048336"/>
    </source>
</evidence>
<reference evidence="5 6" key="1">
    <citation type="submission" date="2019-11" db="EMBL/GenBank/DDBJ databases">
        <title>Whole genome sequence of Oryza granulata.</title>
        <authorList>
            <person name="Li W."/>
        </authorList>
    </citation>
    <scope>NUCLEOTIDE SEQUENCE [LARGE SCALE GENOMIC DNA]</scope>
    <source>
        <strain evidence="6">cv. Menghai</strain>
        <tissue evidence="5">Leaf</tissue>
    </source>
</reference>
<dbReference type="GO" id="GO:0004722">
    <property type="term" value="F:protein serine/threonine phosphatase activity"/>
    <property type="evidence" value="ECO:0007669"/>
    <property type="project" value="UniProtKB-EC"/>
</dbReference>
<accession>A0A6G1D8J2</accession>
<evidence type="ECO:0000256" key="2">
    <source>
        <dbReference type="ARBA" id="ARBA00047761"/>
    </source>
</evidence>
<dbReference type="InterPro" id="IPR001932">
    <property type="entry name" value="PPM-type_phosphatase-like_dom"/>
</dbReference>
<comment type="caution">
    <text evidence="5">The sequence shown here is derived from an EMBL/GenBank/DDBJ whole genome shotgun (WGS) entry which is preliminary data.</text>
</comment>
<protein>
    <recommendedName>
        <fullName evidence="1">protein-serine/threonine phosphatase</fullName>
        <ecNumber evidence="1">3.1.3.16</ecNumber>
    </recommendedName>
</protein>
<comment type="catalytic activity">
    <reaction evidence="3">
        <text>O-phospho-L-threonyl-[protein] + H2O = L-threonyl-[protein] + phosphate</text>
        <dbReference type="Rhea" id="RHEA:47004"/>
        <dbReference type="Rhea" id="RHEA-COMP:11060"/>
        <dbReference type="Rhea" id="RHEA-COMP:11605"/>
        <dbReference type="ChEBI" id="CHEBI:15377"/>
        <dbReference type="ChEBI" id="CHEBI:30013"/>
        <dbReference type="ChEBI" id="CHEBI:43474"/>
        <dbReference type="ChEBI" id="CHEBI:61977"/>
        <dbReference type="EC" id="3.1.3.16"/>
    </reaction>
</comment>
<dbReference type="EMBL" id="SPHZ02000007">
    <property type="protein sequence ID" value="KAF0908709.1"/>
    <property type="molecule type" value="Genomic_DNA"/>
</dbReference>
<dbReference type="Gene3D" id="3.60.40.10">
    <property type="entry name" value="PPM-type phosphatase domain"/>
    <property type="match status" value="1"/>
</dbReference>
<name>A0A6G1D8J2_9ORYZ</name>
<dbReference type="AlphaFoldDB" id="A0A6G1D8J2"/>
<keyword evidence="6" id="KW-1185">Reference proteome</keyword>
<comment type="catalytic activity">
    <reaction evidence="2">
        <text>O-phospho-L-seryl-[protein] + H2O = L-seryl-[protein] + phosphate</text>
        <dbReference type="Rhea" id="RHEA:20629"/>
        <dbReference type="Rhea" id="RHEA-COMP:9863"/>
        <dbReference type="Rhea" id="RHEA-COMP:11604"/>
        <dbReference type="ChEBI" id="CHEBI:15377"/>
        <dbReference type="ChEBI" id="CHEBI:29999"/>
        <dbReference type="ChEBI" id="CHEBI:43474"/>
        <dbReference type="ChEBI" id="CHEBI:83421"/>
        <dbReference type="EC" id="3.1.3.16"/>
    </reaction>
</comment>
<organism evidence="5 6">
    <name type="scientific">Oryza meyeriana var. granulata</name>
    <dbReference type="NCBI Taxonomy" id="110450"/>
    <lineage>
        <taxon>Eukaryota</taxon>
        <taxon>Viridiplantae</taxon>
        <taxon>Streptophyta</taxon>
        <taxon>Embryophyta</taxon>
        <taxon>Tracheophyta</taxon>
        <taxon>Spermatophyta</taxon>
        <taxon>Magnoliopsida</taxon>
        <taxon>Liliopsida</taxon>
        <taxon>Poales</taxon>
        <taxon>Poaceae</taxon>
        <taxon>BOP clade</taxon>
        <taxon>Oryzoideae</taxon>
        <taxon>Oryzeae</taxon>
        <taxon>Oryzinae</taxon>
        <taxon>Oryza</taxon>
        <taxon>Oryza meyeriana</taxon>
    </lineage>
</organism>
<dbReference type="OrthoDB" id="776462at2759"/>
<sequence>MARPAIPGHELIVGNLGDSRAVLGTRDQNDKLVAHQLTVDLKPDHPSPLEEEYAWYQCTD</sequence>
<feature type="domain" description="PPM-type phosphatase" evidence="4">
    <location>
        <begin position="7"/>
        <end position="46"/>
    </location>
</feature>
<dbReference type="InterPro" id="IPR036457">
    <property type="entry name" value="PPM-type-like_dom_sf"/>
</dbReference>
<dbReference type="SUPFAM" id="SSF81606">
    <property type="entry name" value="PP2C-like"/>
    <property type="match status" value="1"/>
</dbReference>
<evidence type="ECO:0000256" key="1">
    <source>
        <dbReference type="ARBA" id="ARBA00013081"/>
    </source>
</evidence>
<dbReference type="EC" id="3.1.3.16" evidence="1"/>
<proteinExistence type="predicted"/>
<gene>
    <name evidence="5" type="ORF">E2562_028146</name>
</gene>
<evidence type="ECO:0000313" key="5">
    <source>
        <dbReference type="EMBL" id="KAF0908709.1"/>
    </source>
</evidence>
<evidence type="ECO:0000313" key="6">
    <source>
        <dbReference type="Proteomes" id="UP000479710"/>
    </source>
</evidence>